<evidence type="ECO:0000313" key="2">
    <source>
        <dbReference type="EMBL" id="MBW6532323.1"/>
    </source>
</evidence>
<protein>
    <submittedName>
        <fullName evidence="2">DUF4007 family protein</fullName>
    </submittedName>
</protein>
<dbReference type="Pfam" id="PF13182">
    <property type="entry name" value="DUF4007"/>
    <property type="match status" value="1"/>
</dbReference>
<accession>A0ABS7BRS8</accession>
<dbReference type="EMBL" id="JAHXZN010000007">
    <property type="protein sequence ID" value="MBW6532323.1"/>
    <property type="molecule type" value="Genomic_DNA"/>
</dbReference>
<organism evidence="2 3">
    <name type="scientific">Sphingomonas citri</name>
    <dbReference type="NCBI Taxonomy" id="2862499"/>
    <lineage>
        <taxon>Bacteria</taxon>
        <taxon>Pseudomonadati</taxon>
        <taxon>Pseudomonadota</taxon>
        <taxon>Alphaproteobacteria</taxon>
        <taxon>Sphingomonadales</taxon>
        <taxon>Sphingomonadaceae</taxon>
        <taxon>Sphingomonas</taxon>
    </lineage>
</organism>
<dbReference type="InterPro" id="IPR025248">
    <property type="entry name" value="DUF4007"/>
</dbReference>
<keyword evidence="3" id="KW-1185">Reference proteome</keyword>
<evidence type="ECO:0000259" key="1">
    <source>
        <dbReference type="Pfam" id="PF13182"/>
    </source>
</evidence>
<feature type="domain" description="DUF4007" evidence="1">
    <location>
        <begin position="9"/>
        <end position="278"/>
    </location>
</feature>
<reference evidence="2 3" key="1">
    <citation type="submission" date="2021-07" db="EMBL/GenBank/DDBJ databases">
        <title>Sphingomonas sp.</title>
        <authorList>
            <person name="Feng G."/>
            <person name="Li J."/>
            <person name="Pan M."/>
        </authorList>
    </citation>
    <scope>NUCLEOTIDE SEQUENCE [LARGE SCALE GENOMIC DNA]</scope>
    <source>
        <strain evidence="2 3">RRHST34</strain>
    </source>
</reference>
<gene>
    <name evidence="2" type="ORF">KZ820_16395</name>
</gene>
<evidence type="ECO:0000313" key="3">
    <source>
        <dbReference type="Proteomes" id="UP000759103"/>
    </source>
</evidence>
<name>A0ABS7BRS8_9SPHN</name>
<dbReference type="Proteomes" id="UP000759103">
    <property type="component" value="Unassembled WGS sequence"/>
</dbReference>
<proteinExistence type="predicted"/>
<comment type="caution">
    <text evidence="2">The sequence shown here is derived from an EMBL/GenBank/DDBJ whole genome shotgun (WGS) entry which is preliminary data.</text>
</comment>
<sequence>MSKPIRFQYGGHATFPVRYGWLPKGVGRLVRDGTFVANTETADELGLGSKMVDSLGYWLDVTGLGDQRDNARGPMLASELALSIQQNDPFFEYPGTWWFLHLAMARREGTVWSWFFNDYHDRIFDRIACIDAFLQHTRSHAIRPATPAAAQREIACLISSYGARPGVDVVDPDDVGACPLRELGLLIRHDAVNRFERTRNPHAVPIEAFLASASLLAADMEKSALTLRDLASARGGPGRVLCMGLDAIEEMVGEIGRRRWDDGIGVETSAGERQLVLAPRAPASWLGELYERIETSKTAAKAKAA</sequence>
<dbReference type="RefSeq" id="WP_219749686.1">
    <property type="nucleotide sequence ID" value="NZ_JAHXZN010000007.1"/>
</dbReference>